<gene>
    <name evidence="1" type="ORF">GCM10009550_12840</name>
</gene>
<dbReference type="RefSeq" id="WP_344237741.1">
    <property type="nucleotide sequence ID" value="NZ_BAAAHH010000003.1"/>
</dbReference>
<evidence type="ECO:0000313" key="1">
    <source>
        <dbReference type="EMBL" id="GAA0942030.1"/>
    </source>
</evidence>
<proteinExistence type="predicted"/>
<sequence length="91" mass="10114">MAENQMSLEDLSSEELHDRAVRLALHRKDAGFFWRLLSDIPAAEAAAGDMERSETDLMRVFGLVTDFLGSGEGELADALRPVYLDYLRSPG</sequence>
<comment type="caution">
    <text evidence="1">The sequence shown here is derived from an EMBL/GenBank/DDBJ whole genome shotgun (WGS) entry which is preliminary data.</text>
</comment>
<accession>A0ABN1QGH1</accession>
<dbReference type="Proteomes" id="UP001500665">
    <property type="component" value="Unassembled WGS sequence"/>
</dbReference>
<organism evidence="1 2">
    <name type="scientific">Actinocorallia libanotica</name>
    <dbReference type="NCBI Taxonomy" id="46162"/>
    <lineage>
        <taxon>Bacteria</taxon>
        <taxon>Bacillati</taxon>
        <taxon>Actinomycetota</taxon>
        <taxon>Actinomycetes</taxon>
        <taxon>Streptosporangiales</taxon>
        <taxon>Thermomonosporaceae</taxon>
        <taxon>Actinocorallia</taxon>
    </lineage>
</organism>
<evidence type="ECO:0000313" key="2">
    <source>
        <dbReference type="Proteomes" id="UP001500665"/>
    </source>
</evidence>
<dbReference type="EMBL" id="BAAAHH010000003">
    <property type="protein sequence ID" value="GAA0942030.1"/>
    <property type="molecule type" value="Genomic_DNA"/>
</dbReference>
<keyword evidence="2" id="KW-1185">Reference proteome</keyword>
<name>A0ABN1QGH1_9ACTN</name>
<reference evidence="1 2" key="1">
    <citation type="journal article" date="2019" name="Int. J. Syst. Evol. Microbiol.">
        <title>The Global Catalogue of Microorganisms (GCM) 10K type strain sequencing project: providing services to taxonomists for standard genome sequencing and annotation.</title>
        <authorList>
            <consortium name="The Broad Institute Genomics Platform"/>
            <consortium name="The Broad Institute Genome Sequencing Center for Infectious Disease"/>
            <person name="Wu L."/>
            <person name="Ma J."/>
        </authorList>
    </citation>
    <scope>NUCLEOTIDE SEQUENCE [LARGE SCALE GENOMIC DNA]</scope>
    <source>
        <strain evidence="1 2">JCM 10696</strain>
    </source>
</reference>
<protein>
    <submittedName>
        <fullName evidence="1">Uncharacterized protein</fullName>
    </submittedName>
</protein>